<dbReference type="Gene3D" id="3.30.420.310">
    <property type="entry name" value="2-keto-3-deoxy-galactonokinase, C-terminal domain"/>
    <property type="match status" value="1"/>
</dbReference>
<reference evidence="1 2" key="1">
    <citation type="submission" date="2023-10" db="EMBL/GenBank/DDBJ databases">
        <title>Roseovarius strain S88 nov., isolated from a marine algae.</title>
        <authorList>
            <person name="Lee M.W."/>
            <person name="Lee J.K."/>
            <person name="Kim J.M."/>
            <person name="Choi D.G."/>
            <person name="Baek J.H."/>
            <person name="Bayburt H."/>
            <person name="Jung J.J."/>
            <person name="Han D.M."/>
            <person name="Jeon C.O."/>
        </authorList>
    </citation>
    <scope>NUCLEOTIDE SEQUENCE [LARGE SCALE GENOMIC DNA]</scope>
    <source>
        <strain evidence="1 2">S88</strain>
    </source>
</reference>
<dbReference type="Proteomes" id="UP001364156">
    <property type="component" value="Chromosome"/>
</dbReference>
<protein>
    <submittedName>
        <fullName evidence="1">2-dehydro-3-deoxygalactonokinase</fullName>
    </submittedName>
</protein>
<name>A0ABZ2HGB7_9RHOB</name>
<evidence type="ECO:0000313" key="2">
    <source>
        <dbReference type="Proteomes" id="UP001364156"/>
    </source>
</evidence>
<organism evidence="1 2">
    <name type="scientific">Roseovarius phycicola</name>
    <dbReference type="NCBI Taxonomy" id="3080976"/>
    <lineage>
        <taxon>Bacteria</taxon>
        <taxon>Pseudomonadati</taxon>
        <taxon>Pseudomonadota</taxon>
        <taxon>Alphaproteobacteria</taxon>
        <taxon>Rhodobacterales</taxon>
        <taxon>Roseobacteraceae</taxon>
        <taxon>Roseovarius</taxon>
    </lineage>
</organism>
<dbReference type="EMBL" id="CP146069">
    <property type="protein sequence ID" value="WWR47079.1"/>
    <property type="molecule type" value="Genomic_DNA"/>
</dbReference>
<gene>
    <name evidence="1" type="ORF">RZ517_02505</name>
</gene>
<sequence length="239" mass="24766">MSVWALLGRTPSGVRGFRMDGAQLLEEVAASESGASLALLVKDGPVVRIGDGDAEALPVAVLPGDGISLSNLEQKSPPDVISGWVRLWVAGALASKPNWAGVIVVTHGDVTHWLQISADEVVSVQSVITQRLLSALGGADRLDASALADSMSQPERLAAHLRKAGVTGDAAAATGHLMGVELAATRPYWLGQEVIVISEVPGLHMQALEHQAVPCTACHPQDMLAPGLAALAQSLGYVD</sequence>
<evidence type="ECO:0000313" key="1">
    <source>
        <dbReference type="EMBL" id="WWR47079.1"/>
    </source>
</evidence>
<proteinExistence type="predicted"/>
<dbReference type="RefSeq" id="WP_338549915.1">
    <property type="nucleotide sequence ID" value="NZ_CP146069.1"/>
</dbReference>
<keyword evidence="2" id="KW-1185">Reference proteome</keyword>
<dbReference type="InterPro" id="IPR042257">
    <property type="entry name" value="DGOK_C"/>
</dbReference>
<accession>A0ABZ2HGB7</accession>